<dbReference type="Gene3D" id="3.40.390.10">
    <property type="entry name" value="Collagenase (Catalytic Domain)"/>
    <property type="match status" value="1"/>
</dbReference>
<keyword evidence="3" id="KW-1185">Reference proteome</keyword>
<reference evidence="2" key="2">
    <citation type="submission" date="2023-05" db="EMBL/GenBank/DDBJ databases">
        <authorList>
            <consortium name="Lawrence Berkeley National Laboratory"/>
            <person name="Steindorff A."/>
            <person name="Hensen N."/>
            <person name="Bonometti L."/>
            <person name="Westerberg I."/>
            <person name="Brannstrom I.O."/>
            <person name="Guillou S."/>
            <person name="Cros-Aarteil S."/>
            <person name="Calhoun S."/>
            <person name="Haridas S."/>
            <person name="Kuo A."/>
            <person name="Mondo S."/>
            <person name="Pangilinan J."/>
            <person name="Riley R."/>
            <person name="Labutti K."/>
            <person name="Andreopoulos B."/>
            <person name="Lipzen A."/>
            <person name="Chen C."/>
            <person name="Yanf M."/>
            <person name="Daum C."/>
            <person name="Ng V."/>
            <person name="Clum A."/>
            <person name="Ohm R."/>
            <person name="Martin F."/>
            <person name="Silar P."/>
            <person name="Natvig D."/>
            <person name="Lalanne C."/>
            <person name="Gautier V."/>
            <person name="Ament-Velasquez S.L."/>
            <person name="Kruys A."/>
            <person name="Hutchinson M.I."/>
            <person name="Powell A.J."/>
            <person name="Barry K."/>
            <person name="Miller A.N."/>
            <person name="Grigoriev I.V."/>
            <person name="Debuchy R."/>
            <person name="Gladieux P."/>
            <person name="Thoren M.H."/>
            <person name="Johannesson H."/>
        </authorList>
    </citation>
    <scope>NUCLEOTIDE SEQUENCE</scope>
    <source>
        <strain evidence="2">PSN243</strain>
    </source>
</reference>
<dbReference type="EMBL" id="MU865951">
    <property type="protein sequence ID" value="KAK4447191.1"/>
    <property type="molecule type" value="Genomic_DNA"/>
</dbReference>
<accession>A0AAV9GFH9</accession>
<dbReference type="GO" id="GO:0008237">
    <property type="term" value="F:metallopeptidase activity"/>
    <property type="evidence" value="ECO:0007669"/>
    <property type="project" value="InterPro"/>
</dbReference>
<evidence type="ECO:0008006" key="4">
    <source>
        <dbReference type="Google" id="ProtNLM"/>
    </source>
</evidence>
<sequence length="326" mass="36696">MKLHSLVFASLPSACMASKWIIDWSCGSFEPIWKDAVLKSVPEAIQMSETAVGVLTNNLTHGKVQLMVQYLLGNGPPLFEKINIAKSKADFLLSFQIILCDGRNWEPHPDPDKHVYWNRETETVRSKQDVEQRLKWCFEGKRGPDVEGLPVAVTTSSNEILLEEYKLVYKDWVDKGRVGPQPDIMPYSVSHADKPNTINLCNWYLEEIKDAKNDLRVFYGIDDKAIARVQSIEFMAKLQGSSLPINVLGESMGALLLHELTHTNLGGMSYDDSRDPDGCYGWVCAGQYQNIHNADTIKLLAVSMFLFSKGFWVDNQGFVHPLAEGQ</sequence>
<reference evidence="2" key="1">
    <citation type="journal article" date="2023" name="Mol. Phylogenet. Evol.">
        <title>Genome-scale phylogeny and comparative genomics of the fungal order Sordariales.</title>
        <authorList>
            <person name="Hensen N."/>
            <person name="Bonometti L."/>
            <person name="Westerberg I."/>
            <person name="Brannstrom I.O."/>
            <person name="Guillou S."/>
            <person name="Cros-Aarteil S."/>
            <person name="Calhoun S."/>
            <person name="Haridas S."/>
            <person name="Kuo A."/>
            <person name="Mondo S."/>
            <person name="Pangilinan J."/>
            <person name="Riley R."/>
            <person name="LaButti K."/>
            <person name="Andreopoulos B."/>
            <person name="Lipzen A."/>
            <person name="Chen C."/>
            <person name="Yan M."/>
            <person name="Daum C."/>
            <person name="Ng V."/>
            <person name="Clum A."/>
            <person name="Steindorff A."/>
            <person name="Ohm R.A."/>
            <person name="Martin F."/>
            <person name="Silar P."/>
            <person name="Natvig D.O."/>
            <person name="Lalanne C."/>
            <person name="Gautier V."/>
            <person name="Ament-Velasquez S.L."/>
            <person name="Kruys A."/>
            <person name="Hutchinson M.I."/>
            <person name="Powell A.J."/>
            <person name="Barry K."/>
            <person name="Miller A.N."/>
            <person name="Grigoriev I.V."/>
            <person name="Debuchy R."/>
            <person name="Gladieux P."/>
            <person name="Hiltunen Thoren M."/>
            <person name="Johannesson H."/>
        </authorList>
    </citation>
    <scope>NUCLEOTIDE SEQUENCE</scope>
    <source>
        <strain evidence="2">PSN243</strain>
    </source>
</reference>
<comment type="caution">
    <text evidence="2">The sequence shown here is derived from an EMBL/GenBank/DDBJ whole genome shotgun (WGS) entry which is preliminary data.</text>
</comment>
<feature type="chain" id="PRO_5043956383" description="Lysine-specific metallo-endopeptidase domain-containing protein" evidence="1">
    <location>
        <begin position="18"/>
        <end position="326"/>
    </location>
</feature>
<dbReference type="AlphaFoldDB" id="A0AAV9GFH9"/>
<dbReference type="InterPro" id="IPR024079">
    <property type="entry name" value="MetalloPept_cat_dom_sf"/>
</dbReference>
<gene>
    <name evidence="2" type="ORF">QBC34DRAFT_467710</name>
</gene>
<proteinExistence type="predicted"/>
<feature type="signal peptide" evidence="1">
    <location>
        <begin position="1"/>
        <end position="17"/>
    </location>
</feature>
<evidence type="ECO:0000313" key="2">
    <source>
        <dbReference type="EMBL" id="KAK4447191.1"/>
    </source>
</evidence>
<keyword evidence="1" id="KW-0732">Signal</keyword>
<name>A0AAV9GFH9_9PEZI</name>
<organism evidence="2 3">
    <name type="scientific">Podospora aff. communis PSN243</name>
    <dbReference type="NCBI Taxonomy" id="3040156"/>
    <lineage>
        <taxon>Eukaryota</taxon>
        <taxon>Fungi</taxon>
        <taxon>Dikarya</taxon>
        <taxon>Ascomycota</taxon>
        <taxon>Pezizomycotina</taxon>
        <taxon>Sordariomycetes</taxon>
        <taxon>Sordariomycetidae</taxon>
        <taxon>Sordariales</taxon>
        <taxon>Podosporaceae</taxon>
        <taxon>Podospora</taxon>
    </lineage>
</organism>
<evidence type="ECO:0000256" key="1">
    <source>
        <dbReference type="SAM" id="SignalP"/>
    </source>
</evidence>
<protein>
    <recommendedName>
        <fullName evidence="4">Lysine-specific metallo-endopeptidase domain-containing protein</fullName>
    </recommendedName>
</protein>
<evidence type="ECO:0000313" key="3">
    <source>
        <dbReference type="Proteomes" id="UP001321760"/>
    </source>
</evidence>
<dbReference type="Proteomes" id="UP001321760">
    <property type="component" value="Unassembled WGS sequence"/>
</dbReference>